<comment type="caution">
    <text evidence="2">The sequence shown here is derived from an EMBL/GenBank/DDBJ whole genome shotgun (WGS) entry which is preliminary data.</text>
</comment>
<keyword evidence="1" id="KW-1133">Transmembrane helix</keyword>
<protein>
    <submittedName>
        <fullName evidence="2">Uncharacterized protein</fullName>
    </submittedName>
</protein>
<reference evidence="2 3" key="1">
    <citation type="submission" date="2014-10" db="EMBL/GenBank/DDBJ databases">
        <title>Draft genome of anammox bacterium scalindua brodae, obtained using differential coverage binning of sequence data from two enrichment reactors.</title>
        <authorList>
            <person name="Speth D.R."/>
            <person name="Russ L."/>
            <person name="Kartal B."/>
            <person name="Op den Camp H.J."/>
            <person name="Dutilh B.E."/>
            <person name="Jetten M.S."/>
        </authorList>
    </citation>
    <scope>NUCLEOTIDE SEQUENCE [LARGE SCALE GENOMIC DNA]</scope>
    <source>
        <strain evidence="2">RU1</strain>
    </source>
</reference>
<gene>
    <name evidence="2" type="ORF">SCABRO_02417</name>
</gene>
<dbReference type="AlphaFoldDB" id="A0A0B0EFF8"/>
<sequence>MSGFQVFRFFAYFIFFPIVLYAIRCSSTPALAPGGPIMSIFKEVLDGLDAVAKAIENVKKIREAISEGKGYIDVKHPDVKSDLGLLLNEFRKTINGVAQASSVLTNFRFAISADAGARSYGHSTITL</sequence>
<keyword evidence="1" id="KW-0812">Transmembrane</keyword>
<name>A0A0B0EFF8_9BACT</name>
<feature type="transmembrane region" description="Helical" evidence="1">
    <location>
        <begin position="6"/>
        <end position="23"/>
    </location>
</feature>
<evidence type="ECO:0000313" key="3">
    <source>
        <dbReference type="Proteomes" id="UP000030652"/>
    </source>
</evidence>
<accession>A0A0B0EFF8</accession>
<evidence type="ECO:0000256" key="1">
    <source>
        <dbReference type="SAM" id="Phobius"/>
    </source>
</evidence>
<organism evidence="2 3">
    <name type="scientific">Candidatus Scalindua brodae</name>
    <dbReference type="NCBI Taxonomy" id="237368"/>
    <lineage>
        <taxon>Bacteria</taxon>
        <taxon>Pseudomonadati</taxon>
        <taxon>Planctomycetota</taxon>
        <taxon>Candidatus Brocadiia</taxon>
        <taxon>Candidatus Brocadiales</taxon>
        <taxon>Candidatus Scalinduaceae</taxon>
        <taxon>Candidatus Scalindua</taxon>
    </lineage>
</organism>
<keyword evidence="1" id="KW-0472">Membrane</keyword>
<proteinExistence type="predicted"/>
<evidence type="ECO:0000313" key="2">
    <source>
        <dbReference type="EMBL" id="KHE91837.1"/>
    </source>
</evidence>
<dbReference type="EMBL" id="JRYO01000171">
    <property type="protein sequence ID" value="KHE91837.1"/>
    <property type="molecule type" value="Genomic_DNA"/>
</dbReference>
<dbReference type="Proteomes" id="UP000030652">
    <property type="component" value="Unassembled WGS sequence"/>
</dbReference>